<comment type="caution">
    <text evidence="6">The sequence shown here is derived from an EMBL/GenBank/DDBJ whole genome shotgun (WGS) entry which is preliminary data.</text>
</comment>
<evidence type="ECO:0000259" key="5">
    <source>
        <dbReference type="PROSITE" id="PS50893"/>
    </source>
</evidence>
<gene>
    <name evidence="6" type="ORF">RM698_05780</name>
</gene>
<feature type="compositionally biased region" description="Basic and acidic residues" evidence="4">
    <location>
        <begin position="1"/>
        <end position="45"/>
    </location>
</feature>
<dbReference type="Gene3D" id="3.40.50.300">
    <property type="entry name" value="P-loop containing nucleotide triphosphate hydrolases"/>
    <property type="match status" value="1"/>
</dbReference>
<evidence type="ECO:0000256" key="4">
    <source>
        <dbReference type="SAM" id="MobiDB-lite"/>
    </source>
</evidence>
<dbReference type="InterPro" id="IPR027417">
    <property type="entry name" value="P-loop_NTPase"/>
</dbReference>
<dbReference type="RefSeq" id="WP_010266646.1">
    <property type="nucleotide sequence ID" value="NZ_JAVRET010000008.1"/>
</dbReference>
<dbReference type="PANTHER" id="PTHR42788:SF13">
    <property type="entry name" value="ALIPHATIC SULFONATES IMPORT ATP-BINDING PROTEIN SSUB"/>
    <property type="match status" value="1"/>
</dbReference>
<keyword evidence="3 6" id="KW-0067">ATP-binding</keyword>
<organism evidence="6 7">
    <name type="scientific">Streptomyces evansiae</name>
    <dbReference type="NCBI Taxonomy" id="3075535"/>
    <lineage>
        <taxon>Bacteria</taxon>
        <taxon>Bacillati</taxon>
        <taxon>Actinomycetota</taxon>
        <taxon>Actinomycetes</taxon>
        <taxon>Kitasatosporales</taxon>
        <taxon>Streptomycetaceae</taxon>
        <taxon>Streptomyces</taxon>
    </lineage>
</organism>
<dbReference type="CDD" id="cd03293">
    <property type="entry name" value="ABC_NrtD_SsuB_transporters"/>
    <property type="match status" value="1"/>
</dbReference>
<accession>A0ABU2QW41</accession>
<feature type="domain" description="ABC transporter" evidence="5">
    <location>
        <begin position="59"/>
        <end position="290"/>
    </location>
</feature>
<dbReference type="PROSITE" id="PS50893">
    <property type="entry name" value="ABC_TRANSPORTER_2"/>
    <property type="match status" value="1"/>
</dbReference>
<proteinExistence type="predicted"/>
<dbReference type="InterPro" id="IPR003439">
    <property type="entry name" value="ABC_transporter-like_ATP-bd"/>
</dbReference>
<feature type="region of interest" description="Disordered" evidence="4">
    <location>
        <begin position="1"/>
        <end position="64"/>
    </location>
</feature>
<dbReference type="Pfam" id="PF00005">
    <property type="entry name" value="ABC_tran"/>
    <property type="match status" value="1"/>
</dbReference>
<feature type="compositionally biased region" description="Basic and acidic residues" evidence="4">
    <location>
        <begin position="53"/>
        <end position="64"/>
    </location>
</feature>
<name>A0ABU2QW41_9ACTN</name>
<protein>
    <submittedName>
        <fullName evidence="6">ABC transporter ATP-binding protein</fullName>
    </submittedName>
</protein>
<dbReference type="InterPro" id="IPR050166">
    <property type="entry name" value="ABC_transporter_ATP-bind"/>
</dbReference>
<dbReference type="InterPro" id="IPR003593">
    <property type="entry name" value="AAA+_ATPase"/>
</dbReference>
<dbReference type="Proteomes" id="UP001183610">
    <property type="component" value="Unassembled WGS sequence"/>
</dbReference>
<dbReference type="SUPFAM" id="SSF52540">
    <property type="entry name" value="P-loop containing nucleoside triphosphate hydrolases"/>
    <property type="match status" value="1"/>
</dbReference>
<reference evidence="7" key="1">
    <citation type="submission" date="2023-07" db="EMBL/GenBank/DDBJ databases">
        <title>30 novel species of actinomycetes from the DSMZ collection.</title>
        <authorList>
            <person name="Nouioui I."/>
        </authorList>
    </citation>
    <scope>NUCLEOTIDE SEQUENCE [LARGE SCALE GENOMIC DNA]</scope>
    <source>
        <strain evidence="7">DSM 41979</strain>
    </source>
</reference>
<evidence type="ECO:0000256" key="1">
    <source>
        <dbReference type="ARBA" id="ARBA00022448"/>
    </source>
</evidence>
<dbReference type="EMBL" id="JAVRET010000008">
    <property type="protein sequence ID" value="MDT0408565.1"/>
    <property type="molecule type" value="Genomic_DNA"/>
</dbReference>
<dbReference type="PANTHER" id="PTHR42788">
    <property type="entry name" value="TAURINE IMPORT ATP-BINDING PROTEIN-RELATED"/>
    <property type="match status" value="1"/>
</dbReference>
<evidence type="ECO:0000313" key="6">
    <source>
        <dbReference type="EMBL" id="MDT0408565.1"/>
    </source>
</evidence>
<keyword evidence="2" id="KW-0547">Nucleotide-binding</keyword>
<evidence type="ECO:0000256" key="3">
    <source>
        <dbReference type="ARBA" id="ARBA00022840"/>
    </source>
</evidence>
<keyword evidence="7" id="KW-1185">Reference proteome</keyword>
<dbReference type="SMART" id="SM00382">
    <property type="entry name" value="AAA"/>
    <property type="match status" value="1"/>
</dbReference>
<evidence type="ECO:0000256" key="2">
    <source>
        <dbReference type="ARBA" id="ARBA00022741"/>
    </source>
</evidence>
<dbReference type="GO" id="GO:0005524">
    <property type="term" value="F:ATP binding"/>
    <property type="evidence" value="ECO:0007669"/>
    <property type="project" value="UniProtKB-KW"/>
</dbReference>
<keyword evidence="1" id="KW-0813">Transport</keyword>
<sequence>MTRPPYETRDESRDRTREKTREETREEAREETREETRDKSREETRAPLTRTPAPDRAKISFREVSRHHPVKGGAFTALDRLSLDIAEGEFVAVVGPSGCGKSTLLNLAAGLDAPSGGEVLVDGVPVRGPGPDRGVVFQQYALFPWLTVRGNVEFGLRLTRLPAAERRRRADHAIALVGLGDFADALPRALSGGMKQRCALARAYAVDPAVLLMDEPFGALDALTRVRSQEQLLATWTRERRTVLFVTHDVDEAVYLAGRVVVMAARPGRVHRVVEVPLPRPRTEELRLSREFAEVRNEVWHAVYHQEPATPDA</sequence>
<evidence type="ECO:0000313" key="7">
    <source>
        <dbReference type="Proteomes" id="UP001183610"/>
    </source>
</evidence>